<name>A0AAP0IGQ9_9MAGN</name>
<evidence type="ECO:0000313" key="1">
    <source>
        <dbReference type="EMBL" id="KAK9115221.1"/>
    </source>
</evidence>
<gene>
    <name evidence="1" type="ORF">Syun_022018</name>
</gene>
<evidence type="ECO:0000313" key="2">
    <source>
        <dbReference type="Proteomes" id="UP001420932"/>
    </source>
</evidence>
<comment type="caution">
    <text evidence="1">The sequence shown here is derived from an EMBL/GenBank/DDBJ whole genome shotgun (WGS) entry which is preliminary data.</text>
</comment>
<dbReference type="AlphaFoldDB" id="A0AAP0IGQ9"/>
<keyword evidence="2" id="KW-1185">Reference proteome</keyword>
<reference evidence="1 2" key="1">
    <citation type="submission" date="2024-01" db="EMBL/GenBank/DDBJ databases">
        <title>Genome assemblies of Stephania.</title>
        <authorList>
            <person name="Yang L."/>
        </authorList>
    </citation>
    <scope>NUCLEOTIDE SEQUENCE [LARGE SCALE GENOMIC DNA]</scope>
    <source>
        <strain evidence="1">YNDBR</strain>
        <tissue evidence="1">Leaf</tissue>
    </source>
</reference>
<sequence>MSELEALKLALPTFKNCWSTFTTLDLKTNILSHHCLSSNGLRLQTPKKGQQWRCDVTNPTTTPYLSIVGATKKKESVSQCRIIKGDLGVLPNNELEPVAAYVTTEGNWEWSKFQEYLPAEILLKIASTHPPCHNLGDDGVYWRKSPSGYFSVSSAYREILQHTTVKNKAWKLIWSWHG</sequence>
<organism evidence="1 2">
    <name type="scientific">Stephania yunnanensis</name>
    <dbReference type="NCBI Taxonomy" id="152371"/>
    <lineage>
        <taxon>Eukaryota</taxon>
        <taxon>Viridiplantae</taxon>
        <taxon>Streptophyta</taxon>
        <taxon>Embryophyta</taxon>
        <taxon>Tracheophyta</taxon>
        <taxon>Spermatophyta</taxon>
        <taxon>Magnoliopsida</taxon>
        <taxon>Ranunculales</taxon>
        <taxon>Menispermaceae</taxon>
        <taxon>Menispermoideae</taxon>
        <taxon>Cissampelideae</taxon>
        <taxon>Stephania</taxon>
    </lineage>
</organism>
<protein>
    <submittedName>
        <fullName evidence="1">Uncharacterized protein</fullName>
    </submittedName>
</protein>
<proteinExistence type="predicted"/>
<accession>A0AAP0IGQ9</accession>
<dbReference type="EMBL" id="JBBNAF010000009">
    <property type="protein sequence ID" value="KAK9115221.1"/>
    <property type="molecule type" value="Genomic_DNA"/>
</dbReference>
<dbReference type="Proteomes" id="UP001420932">
    <property type="component" value="Unassembled WGS sequence"/>
</dbReference>